<comment type="pathway">
    <text evidence="1">Carbohydrate metabolism; tricarboxylic acid cycle.</text>
</comment>
<comment type="caution">
    <text evidence="7">The sequence shown here is derived from an EMBL/GenBank/DDBJ whole genome shotgun (WGS) entry which is preliminary data.</text>
</comment>
<comment type="catalytic activity">
    <reaction evidence="4">
        <text>oxaloacetate + acetyl-CoA + H2O = citrate + CoA + H(+)</text>
        <dbReference type="Rhea" id="RHEA:16845"/>
        <dbReference type="ChEBI" id="CHEBI:15377"/>
        <dbReference type="ChEBI" id="CHEBI:15378"/>
        <dbReference type="ChEBI" id="CHEBI:16452"/>
        <dbReference type="ChEBI" id="CHEBI:16947"/>
        <dbReference type="ChEBI" id="CHEBI:57287"/>
        <dbReference type="ChEBI" id="CHEBI:57288"/>
        <dbReference type="EC" id="2.3.3.16"/>
    </reaction>
</comment>
<gene>
    <name evidence="7" type="ORF">DES36_1203</name>
</gene>
<dbReference type="InterPro" id="IPR016143">
    <property type="entry name" value="Citrate_synth-like_sm_a-sub"/>
</dbReference>
<evidence type="ECO:0000256" key="2">
    <source>
        <dbReference type="ARBA" id="ARBA00010566"/>
    </source>
</evidence>
<comment type="similarity">
    <text evidence="2 5">Belongs to the citrate synthase family.</text>
</comment>
<evidence type="ECO:0000256" key="3">
    <source>
        <dbReference type="ARBA" id="ARBA00022679"/>
    </source>
</evidence>
<dbReference type="Proteomes" id="UP000253490">
    <property type="component" value="Unassembled WGS sequence"/>
</dbReference>
<proteinExistence type="inferred from homology"/>
<dbReference type="GO" id="GO:0036440">
    <property type="term" value="F:citrate synthase activity"/>
    <property type="evidence" value="ECO:0007669"/>
    <property type="project" value="UniProtKB-EC"/>
</dbReference>
<dbReference type="GO" id="GO:0006099">
    <property type="term" value="P:tricarboxylic acid cycle"/>
    <property type="evidence" value="ECO:0007669"/>
    <property type="project" value="UniProtKB-UniPathway"/>
</dbReference>
<dbReference type="PIRSF" id="PIRSF001369">
    <property type="entry name" value="Citrate_synth"/>
    <property type="match status" value="1"/>
</dbReference>
<dbReference type="AlphaFoldDB" id="A0A366HYF1"/>
<dbReference type="PRINTS" id="PR00143">
    <property type="entry name" value="CITRTSNTHASE"/>
</dbReference>
<dbReference type="PANTHER" id="PTHR11739:SF4">
    <property type="entry name" value="CITRATE SYNTHASE, PEROXISOMAL"/>
    <property type="match status" value="1"/>
</dbReference>
<dbReference type="PANTHER" id="PTHR11739">
    <property type="entry name" value="CITRATE SYNTHASE"/>
    <property type="match status" value="1"/>
</dbReference>
<accession>A0A366HYF1</accession>
<evidence type="ECO:0000256" key="5">
    <source>
        <dbReference type="PIRNR" id="PIRNR001369"/>
    </source>
</evidence>
<dbReference type="Gene3D" id="1.10.230.10">
    <property type="entry name" value="Cytochrome P450-Terp, domain 2"/>
    <property type="match status" value="1"/>
</dbReference>
<evidence type="ECO:0000313" key="8">
    <source>
        <dbReference type="Proteomes" id="UP000253490"/>
    </source>
</evidence>
<feature type="active site" evidence="6">
    <location>
        <position position="330"/>
    </location>
</feature>
<dbReference type="Pfam" id="PF00285">
    <property type="entry name" value="Citrate_synt"/>
    <property type="match status" value="1"/>
</dbReference>
<keyword evidence="8" id="KW-1185">Reference proteome</keyword>
<evidence type="ECO:0000256" key="1">
    <source>
        <dbReference type="ARBA" id="ARBA00005163"/>
    </source>
</evidence>
<dbReference type="GO" id="GO:0005829">
    <property type="term" value="C:cytosol"/>
    <property type="evidence" value="ECO:0007669"/>
    <property type="project" value="TreeGrafter"/>
</dbReference>
<evidence type="ECO:0000256" key="4">
    <source>
        <dbReference type="ARBA" id="ARBA00049288"/>
    </source>
</evidence>
<feature type="active site" evidence="6">
    <location>
        <position position="389"/>
    </location>
</feature>
<protein>
    <recommendedName>
        <fullName evidence="5">Citrate synthase</fullName>
    </recommendedName>
</protein>
<reference evidence="7 8" key="1">
    <citation type="submission" date="2018-06" db="EMBL/GenBank/DDBJ databases">
        <title>Genomic Encyclopedia of Type Strains, Phase IV (KMG-IV): sequencing the most valuable type-strain genomes for metagenomic binning, comparative biology and taxonomic classification.</title>
        <authorList>
            <person name="Goeker M."/>
        </authorList>
    </citation>
    <scope>NUCLEOTIDE SEQUENCE [LARGE SCALE GENOMIC DNA]</scope>
    <source>
        <strain evidence="7 8">DSM 22112</strain>
    </source>
</reference>
<dbReference type="EMBL" id="QNRX01000020">
    <property type="protein sequence ID" value="RBP59061.1"/>
    <property type="molecule type" value="Genomic_DNA"/>
</dbReference>
<dbReference type="Gene3D" id="1.10.580.10">
    <property type="entry name" value="Citrate Synthase, domain 1"/>
    <property type="match status" value="1"/>
</dbReference>
<dbReference type="InterPro" id="IPR024176">
    <property type="entry name" value="Citrate_synthase_bac-typ"/>
</dbReference>
<dbReference type="CDD" id="cd06113">
    <property type="entry name" value="citrate_synt_like_1_2"/>
    <property type="match status" value="1"/>
</dbReference>
<dbReference type="InterPro" id="IPR016142">
    <property type="entry name" value="Citrate_synth-like_lrg_a-sub"/>
</dbReference>
<name>A0A366HYF1_9FIRM</name>
<organism evidence="7 8">
    <name type="scientific">Alkalibaculum bacchi</name>
    <dbReference type="NCBI Taxonomy" id="645887"/>
    <lineage>
        <taxon>Bacteria</taxon>
        <taxon>Bacillati</taxon>
        <taxon>Bacillota</taxon>
        <taxon>Clostridia</taxon>
        <taxon>Eubacteriales</taxon>
        <taxon>Eubacteriaceae</taxon>
        <taxon>Alkalibaculum</taxon>
    </lineage>
</organism>
<evidence type="ECO:0000313" key="7">
    <source>
        <dbReference type="EMBL" id="RBP59061.1"/>
    </source>
</evidence>
<sequence length="452" mass="51378">MIERMDWKNKIDDLSKLCRENSQIDSSLYKRYDVQKGLRDKNGVGVLAGLTNISSIEAYKYENDQKIPCEGKLLYRGYNIIDLVNGYLKDNQFGFEETAYLLLFGNLPNNKQITDFKELLASSRSLPTNFVRDVIMKAPSKDIMNSLAKGVLTLSSYDEHASDVSIQTVLGQCMMLTSVFPMLAVYSYHAYNHYDRDKSMYIHRPDPNLSTAENILRMLRPDMKYTELEAKVLDLALVLHMEHGGGNNSTFTTHVVSSSGTDTYSSIAAALCSLKGPKHGGANIKVVEMMEDLKQHVTRYEDEEEVGAYLERLVDKEAFDRKGLIYGIGHAIYSLSDPRATIFKTFVEQLSEEKGNHEEFALYSMIERLAPKIIEKKRNMYKGVSANVDFYSGFVYSMLGIPLELFTPIFAIARVVGWSAHRIEELINVDKIIRPAYKSVSEEKNYIPMCER</sequence>
<dbReference type="InterPro" id="IPR002020">
    <property type="entry name" value="Citrate_synthase"/>
</dbReference>
<dbReference type="UniPathway" id="UPA00223"/>
<dbReference type="InterPro" id="IPR036969">
    <property type="entry name" value="Citrate_synthase_sf"/>
</dbReference>
<dbReference type="NCBIfam" id="NF010635">
    <property type="entry name" value="PRK14032.1"/>
    <property type="match status" value="1"/>
</dbReference>
<dbReference type="SUPFAM" id="SSF48256">
    <property type="entry name" value="Citrate synthase"/>
    <property type="match status" value="1"/>
</dbReference>
<dbReference type="GO" id="GO:0005975">
    <property type="term" value="P:carbohydrate metabolic process"/>
    <property type="evidence" value="ECO:0007669"/>
    <property type="project" value="TreeGrafter"/>
</dbReference>
<evidence type="ECO:0000256" key="6">
    <source>
        <dbReference type="PIRSR" id="PIRSR001369-1"/>
    </source>
</evidence>
<keyword evidence="3 5" id="KW-0808">Transferase</keyword>